<dbReference type="Proteomes" id="UP001432071">
    <property type="component" value="Chromosome"/>
</dbReference>
<protein>
    <submittedName>
        <fullName evidence="1">Uncharacterized protein</fullName>
    </submittedName>
</protein>
<dbReference type="RefSeq" id="WP_328733803.1">
    <property type="nucleotide sequence ID" value="NZ_CP108038.1"/>
</dbReference>
<keyword evidence="2" id="KW-1185">Reference proteome</keyword>
<dbReference type="GeneID" id="93759641"/>
<evidence type="ECO:0000313" key="1">
    <source>
        <dbReference type="EMBL" id="WUN84880.1"/>
    </source>
</evidence>
<proteinExistence type="predicted"/>
<evidence type="ECO:0000313" key="2">
    <source>
        <dbReference type="Proteomes" id="UP001432071"/>
    </source>
</evidence>
<accession>A0ABZ1QQY1</accession>
<gene>
    <name evidence="1" type="ORF">OHT53_01720</name>
</gene>
<reference evidence="1" key="1">
    <citation type="submission" date="2022-10" db="EMBL/GenBank/DDBJ databases">
        <title>The complete genomes of actinobacterial strains from the NBC collection.</title>
        <authorList>
            <person name="Joergensen T.S."/>
            <person name="Alvarez Arevalo M."/>
            <person name="Sterndorff E.B."/>
            <person name="Faurdal D."/>
            <person name="Vuksanovic O."/>
            <person name="Mourched A.-S."/>
            <person name="Charusanti P."/>
            <person name="Shaw S."/>
            <person name="Blin K."/>
            <person name="Weber T."/>
        </authorList>
    </citation>
    <scope>NUCLEOTIDE SEQUENCE</scope>
    <source>
        <strain evidence="1">NBC_00302</strain>
    </source>
</reference>
<dbReference type="EMBL" id="CP108038">
    <property type="protein sequence ID" value="WUN84880.1"/>
    <property type="molecule type" value="Genomic_DNA"/>
</dbReference>
<name>A0ABZ1QQY1_9ACTN</name>
<organism evidence="1 2">
    <name type="scientific">Streptomyces bobili</name>
    <dbReference type="NCBI Taxonomy" id="67280"/>
    <lineage>
        <taxon>Bacteria</taxon>
        <taxon>Bacillati</taxon>
        <taxon>Actinomycetota</taxon>
        <taxon>Actinomycetes</taxon>
        <taxon>Kitasatosporales</taxon>
        <taxon>Streptomycetaceae</taxon>
        <taxon>Streptomyces</taxon>
    </lineage>
</organism>
<sequence>MLTLESFDFAEPAVVTGFADAFAEVPDDLDEAGSVAGVDLEDRRADAGFSELTRVSRDQVRGRSDLTGRAGMELENGCERWGC</sequence>